<feature type="region of interest" description="Disordered" evidence="1">
    <location>
        <begin position="45"/>
        <end position="65"/>
    </location>
</feature>
<gene>
    <name evidence="2" type="ORF">OLEA9_A010866</name>
</gene>
<keyword evidence="3" id="KW-1185">Reference proteome</keyword>
<comment type="caution">
    <text evidence="2">The sequence shown here is derived from an EMBL/GenBank/DDBJ whole genome shotgun (WGS) entry which is preliminary data.</text>
</comment>
<dbReference type="EMBL" id="CACTIH010000438">
    <property type="protein sequence ID" value="CAA2960723.1"/>
    <property type="molecule type" value="Genomic_DNA"/>
</dbReference>
<organism evidence="2 3">
    <name type="scientific">Olea europaea subsp. europaea</name>
    <dbReference type="NCBI Taxonomy" id="158383"/>
    <lineage>
        <taxon>Eukaryota</taxon>
        <taxon>Viridiplantae</taxon>
        <taxon>Streptophyta</taxon>
        <taxon>Embryophyta</taxon>
        <taxon>Tracheophyta</taxon>
        <taxon>Spermatophyta</taxon>
        <taxon>Magnoliopsida</taxon>
        <taxon>eudicotyledons</taxon>
        <taxon>Gunneridae</taxon>
        <taxon>Pentapetalae</taxon>
        <taxon>asterids</taxon>
        <taxon>lamiids</taxon>
        <taxon>Lamiales</taxon>
        <taxon>Oleaceae</taxon>
        <taxon>Oleeae</taxon>
        <taxon>Olea</taxon>
    </lineage>
</organism>
<evidence type="ECO:0000313" key="3">
    <source>
        <dbReference type="Proteomes" id="UP000594638"/>
    </source>
</evidence>
<dbReference type="AlphaFoldDB" id="A0A8S0Q422"/>
<dbReference type="Proteomes" id="UP000594638">
    <property type="component" value="Unassembled WGS sequence"/>
</dbReference>
<evidence type="ECO:0000256" key="1">
    <source>
        <dbReference type="SAM" id="MobiDB-lite"/>
    </source>
</evidence>
<protein>
    <submittedName>
        <fullName evidence="2">Uncharacterized protein</fullName>
    </submittedName>
</protein>
<feature type="compositionally biased region" description="Acidic residues" evidence="1">
    <location>
        <begin position="45"/>
        <end position="57"/>
    </location>
</feature>
<proteinExistence type="predicted"/>
<accession>A0A8S0Q422</accession>
<dbReference type="Gramene" id="OE9A010866T1">
    <property type="protein sequence ID" value="OE9A010866C1"/>
    <property type="gene ID" value="OE9A010866"/>
</dbReference>
<sequence>MISGCVLFCRVCGSPNQQLTGGNSLCTRSEPQKFVAQVDCEVEPECDASSGEDDMDAESGLAQGATDNVRHNKFLTGKMEMRFSSQHCSALTGWRWKEMRDWDFAGKEAVRSLLKGKSVK</sequence>
<evidence type="ECO:0000313" key="2">
    <source>
        <dbReference type="EMBL" id="CAA2960723.1"/>
    </source>
</evidence>
<name>A0A8S0Q422_OLEEU</name>
<reference evidence="2 3" key="1">
    <citation type="submission" date="2019-12" db="EMBL/GenBank/DDBJ databases">
        <authorList>
            <person name="Alioto T."/>
            <person name="Alioto T."/>
            <person name="Gomez Garrido J."/>
        </authorList>
    </citation>
    <scope>NUCLEOTIDE SEQUENCE [LARGE SCALE GENOMIC DNA]</scope>
</reference>